<dbReference type="Pfam" id="PF01381">
    <property type="entry name" value="HTH_3"/>
    <property type="match status" value="1"/>
</dbReference>
<dbReference type="SMART" id="SM00530">
    <property type="entry name" value="HTH_XRE"/>
    <property type="match status" value="1"/>
</dbReference>
<dbReference type="PROSITE" id="PS50943">
    <property type="entry name" value="HTH_CROC1"/>
    <property type="match status" value="1"/>
</dbReference>
<dbReference type="SUPFAM" id="SSF47413">
    <property type="entry name" value="lambda repressor-like DNA-binding domains"/>
    <property type="match status" value="1"/>
</dbReference>
<dbReference type="AlphaFoldDB" id="A0A679I8B7"/>
<feature type="domain" description="HTH cro/C1-type" evidence="2">
    <location>
        <begin position="4"/>
        <end position="58"/>
    </location>
</feature>
<keyword evidence="1" id="KW-0238">DNA-binding</keyword>
<dbReference type="KEGG" id="esg:EsVE80_01160"/>
<sequence length="69" mass="7995">MNQVKIYRKNLQLSQLDLANKVGVARQTINMIENDKYNPTLDLCLKIAWALKSDLNTLFWRDNDENNAG</sequence>
<dbReference type="InterPro" id="IPR010982">
    <property type="entry name" value="Lambda_DNA-bd_dom_sf"/>
</dbReference>
<dbReference type="PANTHER" id="PTHR46558">
    <property type="entry name" value="TRACRIPTIONAL REGULATORY PROTEIN-RELATED-RELATED"/>
    <property type="match status" value="1"/>
</dbReference>
<evidence type="ECO:0000259" key="2">
    <source>
        <dbReference type="PROSITE" id="PS50943"/>
    </source>
</evidence>
<gene>
    <name evidence="3" type="ORF">EsVE80_01160</name>
</gene>
<dbReference type="GO" id="GO:0003677">
    <property type="term" value="F:DNA binding"/>
    <property type="evidence" value="ECO:0007669"/>
    <property type="project" value="UniProtKB-KW"/>
</dbReference>
<reference evidence="3 4" key="1">
    <citation type="submission" date="2020-02" db="EMBL/GenBank/DDBJ databases">
        <title>Characterization of vanA genotype vancomycin-resistant Enterococcus saigonensis VE80.</title>
        <authorList>
            <person name="Harada T."/>
            <person name="Motooka D."/>
            <person name="Nakamura S."/>
            <person name="Yamamoto Y."/>
            <person name="Kawahara R."/>
            <person name="Kawatsu K."/>
        </authorList>
    </citation>
    <scope>NUCLEOTIDE SEQUENCE [LARGE SCALE GENOMIC DNA]</scope>
    <source>
        <strain evidence="3 4">VE80</strain>
    </source>
</reference>
<evidence type="ECO:0000256" key="1">
    <source>
        <dbReference type="ARBA" id="ARBA00023125"/>
    </source>
</evidence>
<dbReference type="RefSeq" id="WP_173101989.1">
    <property type="nucleotide sequence ID" value="NZ_AP022822.1"/>
</dbReference>
<accession>A0A679I8B7</accession>
<dbReference type="PANTHER" id="PTHR46558:SF5">
    <property type="entry name" value="TRANSCRIPTION REGULATOR"/>
    <property type="match status" value="1"/>
</dbReference>
<dbReference type="CDD" id="cd00093">
    <property type="entry name" value="HTH_XRE"/>
    <property type="match status" value="1"/>
</dbReference>
<evidence type="ECO:0000313" key="3">
    <source>
        <dbReference type="EMBL" id="BCA84593.1"/>
    </source>
</evidence>
<dbReference type="Gene3D" id="1.10.260.40">
    <property type="entry name" value="lambda repressor-like DNA-binding domains"/>
    <property type="match status" value="1"/>
</dbReference>
<name>A0A679I8B7_9ENTE</name>
<dbReference type="Proteomes" id="UP000502998">
    <property type="component" value="Chromosome"/>
</dbReference>
<evidence type="ECO:0000313" key="4">
    <source>
        <dbReference type="Proteomes" id="UP000502998"/>
    </source>
</evidence>
<keyword evidence="4" id="KW-1185">Reference proteome</keyword>
<organism evidence="3 4">
    <name type="scientific">Enterococcus saigonensis</name>
    <dbReference type="NCBI Taxonomy" id="1805431"/>
    <lineage>
        <taxon>Bacteria</taxon>
        <taxon>Bacillati</taxon>
        <taxon>Bacillota</taxon>
        <taxon>Bacilli</taxon>
        <taxon>Lactobacillales</taxon>
        <taxon>Enterococcaceae</taxon>
        <taxon>Enterococcus</taxon>
    </lineage>
</organism>
<proteinExistence type="predicted"/>
<protein>
    <submittedName>
        <fullName evidence="3">Transcriptional regulator</fullName>
    </submittedName>
</protein>
<dbReference type="EMBL" id="AP022822">
    <property type="protein sequence ID" value="BCA84593.1"/>
    <property type="molecule type" value="Genomic_DNA"/>
</dbReference>
<dbReference type="InterPro" id="IPR001387">
    <property type="entry name" value="Cro/C1-type_HTH"/>
</dbReference>